<dbReference type="InterPro" id="IPR041249">
    <property type="entry name" value="HEPN_DZIP3"/>
</dbReference>
<evidence type="ECO:0000313" key="3">
    <source>
        <dbReference type="Proteomes" id="UP000683360"/>
    </source>
</evidence>
<dbReference type="OrthoDB" id="6091082at2759"/>
<dbReference type="InterPro" id="IPR015943">
    <property type="entry name" value="WD40/YVTN_repeat-like_dom_sf"/>
</dbReference>
<evidence type="ECO:0000313" key="2">
    <source>
        <dbReference type="EMBL" id="CAG2197378.1"/>
    </source>
</evidence>
<reference evidence="2" key="1">
    <citation type="submission" date="2021-03" db="EMBL/GenBank/DDBJ databases">
        <authorList>
            <person name="Bekaert M."/>
        </authorList>
    </citation>
    <scope>NUCLEOTIDE SEQUENCE</scope>
</reference>
<dbReference type="Gene3D" id="2.130.10.10">
    <property type="entry name" value="YVTN repeat-like/Quinoprotein amine dehydrogenase"/>
    <property type="match status" value="1"/>
</dbReference>
<dbReference type="SUPFAM" id="SSF50969">
    <property type="entry name" value="YVTN repeat-like/Quinoprotein amine dehydrogenase"/>
    <property type="match status" value="1"/>
</dbReference>
<organism evidence="2 3">
    <name type="scientific">Mytilus edulis</name>
    <name type="common">Blue mussel</name>
    <dbReference type="NCBI Taxonomy" id="6550"/>
    <lineage>
        <taxon>Eukaryota</taxon>
        <taxon>Metazoa</taxon>
        <taxon>Spiralia</taxon>
        <taxon>Lophotrochozoa</taxon>
        <taxon>Mollusca</taxon>
        <taxon>Bivalvia</taxon>
        <taxon>Autobranchia</taxon>
        <taxon>Pteriomorphia</taxon>
        <taxon>Mytilida</taxon>
        <taxon>Mytiloidea</taxon>
        <taxon>Mytilidae</taxon>
        <taxon>Mytilinae</taxon>
        <taxon>Mytilus</taxon>
    </lineage>
</organism>
<accession>A0A8S3QR04</accession>
<proteinExistence type="predicted"/>
<evidence type="ECO:0000259" key="1">
    <source>
        <dbReference type="Pfam" id="PF18738"/>
    </source>
</evidence>
<protein>
    <recommendedName>
        <fullName evidence="1">DZIP3-like HEPN domain-containing protein</fullName>
    </recommendedName>
</protein>
<dbReference type="EMBL" id="CAJPWZ010000646">
    <property type="protein sequence ID" value="CAG2197378.1"/>
    <property type="molecule type" value="Genomic_DNA"/>
</dbReference>
<name>A0A8S3QR04_MYTED</name>
<feature type="domain" description="DZIP3-like HEPN" evidence="1">
    <location>
        <begin position="103"/>
        <end position="195"/>
    </location>
</feature>
<dbReference type="Proteomes" id="UP000683360">
    <property type="component" value="Unassembled WGS sequence"/>
</dbReference>
<dbReference type="InterPro" id="IPR011044">
    <property type="entry name" value="Quino_amine_DH_bsu"/>
</dbReference>
<gene>
    <name evidence="2" type="ORF">MEDL_12206</name>
</gene>
<comment type="caution">
    <text evidence="2">The sequence shown here is derived from an EMBL/GenBank/DDBJ whole genome shotgun (WGS) entry which is preliminary data.</text>
</comment>
<dbReference type="AlphaFoldDB" id="A0A8S3QR04"/>
<keyword evidence="3" id="KW-1185">Reference proteome</keyword>
<sequence length="546" mass="62153">MDREDRRRFFVIGSAILEVVTPVFRHKLENNYTNHGVACLRDYLNSQPVVHTLFHLRHRYMTCCKDNGNCRSNPTLPITYCQWDLLYTENPRPGQHYCHCKYTAKSVQLEDLDITLAGLILLNCCTLGPAEQQAIKMLRQYKNDYLSHNTKCGITKPEYDALWPHLTNFVLQLDPSRQDDIVRIKNRPMDEQLCTKYFIDLLDVHKQLDQIAITVQELNSTFQTLSTTVHGLNTSLQGIGWNIHGSFQGVNTTLQGIQTTMDKLLYYAEKGVTCTCQRENPDIQRQQRKSYKLGQDIFYQIHQFTTVSCSTCFLVNKAVITNDGHVAYIQWDRYSMEIYSTDCSHVGTIPLQSRPWDITEINNSTVAVTLRDCDRIDIWNINNRQKVKSIQLSSECFGITTINNKLVVGCEGRLLIIDPQTEILEKTIDTGGCNPVTLCGCGSGDGIFYTDGYSHYLYYNSHSNNLISILKLSSEPSDMTILQDGSVYVICEDGSVQHMSSDGRKYKQVTTKGLTKFGKLPGISYNPVQKKLVITNNNSITVFNEC</sequence>
<dbReference type="Pfam" id="PF18738">
    <property type="entry name" value="HEPN_DZIP3"/>
    <property type="match status" value="1"/>
</dbReference>